<keyword evidence="3" id="KW-1185">Reference proteome</keyword>
<sequence>MKNLLTLVLVFSTFLTYAQEKLTVVDNWTVTKDLELVTISQRTVNVSDEKNGIYKEYVQYKFKNKTNKQVFINWDFELKYSNSDKLHTNSGELYRATVLQPNQDFIPTYNLSNQKSFFVFNKFLKSTTNVQLEYANFKNLSVKTL</sequence>
<evidence type="ECO:0000313" key="2">
    <source>
        <dbReference type="EMBL" id="MDA0176613.1"/>
    </source>
</evidence>
<evidence type="ECO:0000313" key="3">
    <source>
        <dbReference type="Proteomes" id="UP001149142"/>
    </source>
</evidence>
<accession>A0ABT4RXR9</accession>
<protein>
    <recommendedName>
        <fullName evidence="4">DUF4352 domain-containing protein</fullName>
    </recommendedName>
</protein>
<dbReference type="Proteomes" id="UP001149142">
    <property type="component" value="Unassembled WGS sequence"/>
</dbReference>
<evidence type="ECO:0008006" key="4">
    <source>
        <dbReference type="Google" id="ProtNLM"/>
    </source>
</evidence>
<feature type="chain" id="PRO_5046232798" description="DUF4352 domain-containing protein" evidence="1">
    <location>
        <begin position="19"/>
        <end position="145"/>
    </location>
</feature>
<keyword evidence="1" id="KW-0732">Signal</keyword>
<dbReference type="EMBL" id="JAPFGC010000002">
    <property type="protein sequence ID" value="MDA0176613.1"/>
    <property type="molecule type" value="Genomic_DNA"/>
</dbReference>
<proteinExistence type="predicted"/>
<dbReference type="RefSeq" id="WP_270005106.1">
    <property type="nucleotide sequence ID" value="NZ_JAPFGC010000002.1"/>
</dbReference>
<name>A0ABT4RXR9_9FLAO</name>
<organism evidence="2 3">
    <name type="scientific">Mesoflavibacter profundi</name>
    <dbReference type="NCBI Taxonomy" id="2708110"/>
    <lineage>
        <taxon>Bacteria</taxon>
        <taxon>Pseudomonadati</taxon>
        <taxon>Bacteroidota</taxon>
        <taxon>Flavobacteriia</taxon>
        <taxon>Flavobacteriales</taxon>
        <taxon>Flavobacteriaceae</taxon>
        <taxon>Mesoflavibacter</taxon>
    </lineage>
</organism>
<feature type="signal peptide" evidence="1">
    <location>
        <begin position="1"/>
        <end position="18"/>
    </location>
</feature>
<reference evidence="2" key="1">
    <citation type="submission" date="2022-11" db="EMBL/GenBank/DDBJ databases">
        <title>Refractory cell wall polysaccharides provide important carbon source for microbial heterotrophs in the hadal ocean.</title>
        <authorList>
            <person name="Zhu X."/>
        </authorList>
    </citation>
    <scope>NUCLEOTIDE SEQUENCE</scope>
    <source>
        <strain evidence="2">MTRN7</strain>
    </source>
</reference>
<comment type="caution">
    <text evidence="2">The sequence shown here is derived from an EMBL/GenBank/DDBJ whole genome shotgun (WGS) entry which is preliminary data.</text>
</comment>
<gene>
    <name evidence="2" type="ORF">OOZ35_03810</name>
</gene>
<evidence type="ECO:0000256" key="1">
    <source>
        <dbReference type="SAM" id="SignalP"/>
    </source>
</evidence>